<dbReference type="EMBL" id="JACCDF010000006">
    <property type="protein sequence ID" value="NYS60819.1"/>
    <property type="molecule type" value="Genomic_DNA"/>
</dbReference>
<accession>A0A7Z0RUS9</accession>
<name>A0A7Z0RUS9_9GAMM</name>
<comment type="caution">
    <text evidence="1">The sequence shown here is derived from an EMBL/GenBank/DDBJ whole genome shotgun (WGS) entry which is preliminary data.</text>
</comment>
<keyword evidence="2" id="KW-1185">Reference proteome</keyword>
<dbReference type="AlphaFoldDB" id="A0A7Z0RUS9"/>
<gene>
    <name evidence="1" type="ORF">HZS81_08610</name>
</gene>
<dbReference type="Proteomes" id="UP000586119">
    <property type="component" value="Unassembled WGS sequence"/>
</dbReference>
<dbReference type="RefSeq" id="WP_179930146.1">
    <property type="nucleotide sequence ID" value="NZ_JACCDF010000006.1"/>
</dbReference>
<protein>
    <submittedName>
        <fullName evidence="1">Uncharacterized protein</fullName>
    </submittedName>
</protein>
<reference evidence="1 2" key="1">
    <citation type="journal article" date="2015" name="Int. J. Syst. Evol. Microbiol.">
        <title>Halomonas salicampi sp. nov., a halotolerant and alkalitolerant bacterium isolated from a saltern soil.</title>
        <authorList>
            <person name="Lee J.C."/>
            <person name="Kim Y.S."/>
            <person name="Yun B.S."/>
            <person name="Whang K.S."/>
        </authorList>
    </citation>
    <scope>NUCLEOTIDE SEQUENCE [LARGE SCALE GENOMIC DNA]</scope>
    <source>
        <strain evidence="1 2">BH103</strain>
    </source>
</reference>
<proteinExistence type="predicted"/>
<sequence length="152" mass="16157">MNTTINLTLHAADVWETAEHLRHLADRIDRIGGNAVPEPGEQHDVVINNEIVGTMAGPPAHTAPQQPRPKRMADSIILGTHATAIVDCNAAITGLAQILINAGVQDDCEGEPPVNNYQRGCIEMAIEKLAERAVSSAEWIEEQCAGGGHGDA</sequence>
<organism evidence="1 2">
    <name type="scientific">Vreelandella salicampi</name>
    <dbReference type="NCBI Taxonomy" id="1449798"/>
    <lineage>
        <taxon>Bacteria</taxon>
        <taxon>Pseudomonadati</taxon>
        <taxon>Pseudomonadota</taxon>
        <taxon>Gammaproteobacteria</taxon>
        <taxon>Oceanospirillales</taxon>
        <taxon>Halomonadaceae</taxon>
        <taxon>Vreelandella</taxon>
    </lineage>
</organism>
<evidence type="ECO:0000313" key="1">
    <source>
        <dbReference type="EMBL" id="NYS60819.1"/>
    </source>
</evidence>
<evidence type="ECO:0000313" key="2">
    <source>
        <dbReference type="Proteomes" id="UP000586119"/>
    </source>
</evidence>